<name>A0A062U0B4_9PROT</name>
<dbReference type="PANTHER" id="PTHR13891">
    <property type="entry name" value="CYTOCHROME C OXIDASE ASSEMBLY FACTOR 7"/>
    <property type="match status" value="1"/>
</dbReference>
<dbReference type="PANTHER" id="PTHR13891:SF1">
    <property type="entry name" value="CYTOCHROME C OXIDASE ASSEMBLY FACTOR 7"/>
    <property type="match status" value="1"/>
</dbReference>
<keyword evidence="3" id="KW-0732">Signal</keyword>
<dbReference type="InterPro" id="IPR040239">
    <property type="entry name" value="HcpB-like"/>
</dbReference>
<dbReference type="eggNOG" id="COG0790">
    <property type="taxonomic scope" value="Bacteria"/>
</dbReference>
<dbReference type="STRING" id="1280941.HY2_16490"/>
<dbReference type="Gene3D" id="1.25.40.10">
    <property type="entry name" value="Tetratricopeptide repeat domain"/>
    <property type="match status" value="1"/>
</dbReference>
<evidence type="ECO:0000313" key="5">
    <source>
        <dbReference type="Proteomes" id="UP000249123"/>
    </source>
</evidence>
<sequence>MSYGRHLVVLLLAVMASLTGVSSAQLTLPPGAELWSQQCEAGDVDACINQGIRYQHGIEIEASWSGAAEYWGKACKLGMSDGCQMASEVYRGLADGFPADYRRLVMVESHGCELGMPLHCADAALRLYSGDGVDQNVELALPLFGKACEMEDAMSCAIAATEYLDGEQGTPVDAEKAVVYGKKGCALDQQDACRLVEAAYMLPKYSTFEPQEGFDYALNNCAGGSKESCANLGNVYVEIGEYDLGVENYEKACGMGMDEACDVAANYKTWLEERAAYEAWLEQQAERKTQLYQMIARGNLDGAMKAALYDYGSTDLAEYVATKASDYSGFSTNNLYVLSLWFPGQAIGAAADRELASRGTGLEGRFGEGTNAPGMAEARYRAAYGSSPPSYTASVSLPSQPRMKSAAEISAATRDRYRWAHCTMSGSNTSAKVCQ</sequence>
<protein>
    <submittedName>
        <fullName evidence="4">Uncharacterized protein</fullName>
    </submittedName>
</protein>
<comment type="caution">
    <text evidence="4">The sequence shown here is derived from an EMBL/GenBank/DDBJ whole genome shotgun (WGS) entry which is preliminary data.</text>
</comment>
<evidence type="ECO:0000313" key="4">
    <source>
        <dbReference type="EMBL" id="RAN31390.1"/>
    </source>
</evidence>
<keyword evidence="2" id="KW-0677">Repeat</keyword>
<evidence type="ECO:0000256" key="3">
    <source>
        <dbReference type="SAM" id="SignalP"/>
    </source>
</evidence>
<dbReference type="RefSeq" id="WP_034828606.1">
    <property type="nucleotide sequence ID" value="NZ_AWFA01000054.1"/>
</dbReference>
<evidence type="ECO:0000256" key="1">
    <source>
        <dbReference type="ARBA" id="ARBA00008486"/>
    </source>
</evidence>
<dbReference type="Proteomes" id="UP000249123">
    <property type="component" value="Unassembled WGS sequence"/>
</dbReference>
<dbReference type="AlphaFoldDB" id="A0A062U0B4"/>
<dbReference type="SMART" id="SM00671">
    <property type="entry name" value="SEL1"/>
    <property type="match status" value="4"/>
</dbReference>
<feature type="signal peptide" evidence="3">
    <location>
        <begin position="1"/>
        <end position="24"/>
    </location>
</feature>
<keyword evidence="5" id="KW-1185">Reference proteome</keyword>
<dbReference type="SUPFAM" id="SSF81901">
    <property type="entry name" value="HCP-like"/>
    <property type="match status" value="1"/>
</dbReference>
<gene>
    <name evidence="4" type="ORF">HY3_16865</name>
</gene>
<dbReference type="OrthoDB" id="5321503at2"/>
<evidence type="ECO:0000256" key="2">
    <source>
        <dbReference type="ARBA" id="ARBA00022737"/>
    </source>
</evidence>
<proteinExistence type="inferred from homology"/>
<accession>A0A062U0B4</accession>
<organism evidence="4 5">
    <name type="scientific">Hyphomonas pacifica</name>
    <dbReference type="NCBI Taxonomy" id="1280941"/>
    <lineage>
        <taxon>Bacteria</taxon>
        <taxon>Pseudomonadati</taxon>
        <taxon>Pseudomonadota</taxon>
        <taxon>Alphaproteobacteria</taxon>
        <taxon>Hyphomonadales</taxon>
        <taxon>Hyphomonadaceae</taxon>
        <taxon>Hyphomonas</taxon>
    </lineage>
</organism>
<reference evidence="4 5" key="1">
    <citation type="submission" date="2013-04" db="EMBL/GenBank/DDBJ databases">
        <title>Hyphomonas sp. T24B3 Genome Sequencing.</title>
        <authorList>
            <person name="Lai Q."/>
            <person name="Shao Z."/>
        </authorList>
    </citation>
    <scope>NUCLEOTIDE SEQUENCE [LARGE SCALE GENOMIC DNA]</scope>
    <source>
        <strain evidence="4 5">T24B3</strain>
    </source>
</reference>
<dbReference type="InterPro" id="IPR006597">
    <property type="entry name" value="Sel1-like"/>
</dbReference>
<dbReference type="EMBL" id="AWFB01000054">
    <property type="protein sequence ID" value="RAN31390.1"/>
    <property type="molecule type" value="Genomic_DNA"/>
</dbReference>
<feature type="chain" id="PRO_5039891434" evidence="3">
    <location>
        <begin position="25"/>
        <end position="435"/>
    </location>
</feature>
<dbReference type="InterPro" id="IPR011990">
    <property type="entry name" value="TPR-like_helical_dom_sf"/>
</dbReference>
<comment type="similarity">
    <text evidence="1">Belongs to the hcp beta-lactamase family.</text>
</comment>